<dbReference type="Gene3D" id="3.80.10.10">
    <property type="entry name" value="Ribonuclease Inhibitor"/>
    <property type="match status" value="1"/>
</dbReference>
<protein>
    <submittedName>
        <fullName evidence="1">Uncharacterized protein</fullName>
    </submittedName>
</protein>
<keyword evidence="2" id="KW-1185">Reference proteome</keyword>
<proteinExistence type="predicted"/>
<dbReference type="OrthoDB" id="2730851at2759"/>
<feature type="non-terminal residue" evidence="1">
    <location>
        <position position="1"/>
    </location>
</feature>
<evidence type="ECO:0000313" key="1">
    <source>
        <dbReference type="EMBL" id="PSS38105.1"/>
    </source>
</evidence>
<organism evidence="1 2">
    <name type="scientific">Hermanssonia centrifuga</name>
    <dbReference type="NCBI Taxonomy" id="98765"/>
    <lineage>
        <taxon>Eukaryota</taxon>
        <taxon>Fungi</taxon>
        <taxon>Dikarya</taxon>
        <taxon>Basidiomycota</taxon>
        <taxon>Agaricomycotina</taxon>
        <taxon>Agaricomycetes</taxon>
        <taxon>Polyporales</taxon>
        <taxon>Meruliaceae</taxon>
        <taxon>Hermanssonia</taxon>
    </lineage>
</organism>
<accession>A0A2R6S765</accession>
<dbReference type="EMBL" id="MLYV02000004">
    <property type="protein sequence ID" value="PSS38105.1"/>
    <property type="molecule type" value="Genomic_DNA"/>
</dbReference>
<dbReference type="Proteomes" id="UP000186601">
    <property type="component" value="Unassembled WGS sequence"/>
</dbReference>
<dbReference type="SUPFAM" id="SSF52047">
    <property type="entry name" value="RNI-like"/>
    <property type="match status" value="1"/>
</dbReference>
<reference evidence="1 2" key="1">
    <citation type="submission" date="2018-02" db="EMBL/GenBank/DDBJ databases">
        <title>Genome sequence of the basidiomycete white-rot fungus Phlebia centrifuga.</title>
        <authorList>
            <person name="Granchi Z."/>
            <person name="Peng M."/>
            <person name="de Vries R.P."/>
            <person name="Hilden K."/>
            <person name="Makela M.R."/>
            <person name="Grigoriev I."/>
            <person name="Riley R."/>
        </authorList>
    </citation>
    <scope>NUCLEOTIDE SEQUENCE [LARGE SCALE GENOMIC DNA]</scope>
    <source>
        <strain evidence="1 2">FBCC195</strain>
    </source>
</reference>
<comment type="caution">
    <text evidence="1">The sequence shown here is derived from an EMBL/GenBank/DDBJ whole genome shotgun (WGS) entry which is preliminary data.</text>
</comment>
<name>A0A2R6S765_9APHY</name>
<sequence>HAQALRKLHIQTMELLDTDPQFSAAIAKLPNLEELSMSSDEMLEEITCLPMLSFTESKKAKLTFWCEWEDAVEALANFSSLLEELTLACAQFISEDIPYVKMKHLAVQLWQSFVIAPLIQAYPNLRTLVIYGYEKLFWDGREDIQEVNKTFQTRRHWKSLDYVYSGIPELYAMAISCKIRYLDAGCLYRTNEAEMLCDILADCRPSILQILCDRAFDMEQFPHIAMTTPKELTHLVLSVDLLSQTPEGTTRIIDLLLDSLPSLPLTKLELMSFWHVSGYCCRSCYSNGNGNCEVCHNKKLAPLPMELFISAFDTYALAHRVMSSLPSLQYLHLDIFYDHRPGPHSPSLW</sequence>
<evidence type="ECO:0000313" key="2">
    <source>
        <dbReference type="Proteomes" id="UP000186601"/>
    </source>
</evidence>
<gene>
    <name evidence="1" type="ORF">PHLCEN_2v51</name>
</gene>
<dbReference type="AlphaFoldDB" id="A0A2R6S765"/>
<dbReference type="InterPro" id="IPR032675">
    <property type="entry name" value="LRR_dom_sf"/>
</dbReference>